<feature type="transmembrane region" description="Helical" evidence="1">
    <location>
        <begin position="80"/>
        <end position="97"/>
    </location>
</feature>
<keyword evidence="1" id="KW-1133">Transmembrane helix</keyword>
<sequence>MPVTKIIHPNKNNLTTFDAFTGTRTTNLQTPDSNSGVLKLRLVPQVFSTVFFLKKMLDSPCGKKSQDVFSLNFRSWDRKCILLLLMVVLVLMCSPGYPCTRV</sequence>
<organism evidence="2">
    <name type="scientific">Cacopsylla melanoneura</name>
    <dbReference type="NCBI Taxonomy" id="428564"/>
    <lineage>
        <taxon>Eukaryota</taxon>
        <taxon>Metazoa</taxon>
        <taxon>Ecdysozoa</taxon>
        <taxon>Arthropoda</taxon>
        <taxon>Hexapoda</taxon>
        <taxon>Insecta</taxon>
        <taxon>Pterygota</taxon>
        <taxon>Neoptera</taxon>
        <taxon>Paraneoptera</taxon>
        <taxon>Hemiptera</taxon>
        <taxon>Sternorrhyncha</taxon>
        <taxon>Psylloidea</taxon>
        <taxon>Psyllidae</taxon>
        <taxon>Psyllinae</taxon>
        <taxon>Cacopsylla</taxon>
    </lineage>
</organism>
<reference evidence="2" key="1">
    <citation type="submission" date="2021-05" db="EMBL/GenBank/DDBJ databases">
        <authorList>
            <person name="Alioto T."/>
            <person name="Alioto T."/>
            <person name="Gomez Garrido J."/>
        </authorList>
    </citation>
    <scope>NUCLEOTIDE SEQUENCE</scope>
</reference>
<keyword evidence="1" id="KW-0812">Transmembrane</keyword>
<evidence type="ECO:0000313" key="2">
    <source>
        <dbReference type="EMBL" id="CAG6743244.1"/>
    </source>
</evidence>
<protein>
    <submittedName>
        <fullName evidence="2">Uncharacterized protein</fullName>
    </submittedName>
</protein>
<name>A0A8D8ZA48_9HEMI</name>
<dbReference type="AlphaFoldDB" id="A0A8D8ZA48"/>
<dbReference type="EMBL" id="HBUF01445129">
    <property type="protein sequence ID" value="CAG6743244.1"/>
    <property type="molecule type" value="Transcribed_RNA"/>
</dbReference>
<accession>A0A8D8ZA48</accession>
<proteinExistence type="predicted"/>
<keyword evidence="1" id="KW-0472">Membrane</keyword>
<evidence type="ECO:0000256" key="1">
    <source>
        <dbReference type="SAM" id="Phobius"/>
    </source>
</evidence>